<dbReference type="PROSITE" id="PS00105">
    <property type="entry name" value="AA_TRANSFER_CLASS_1"/>
    <property type="match status" value="1"/>
</dbReference>
<accession>Q3SAA9</accession>
<name>Q3SAA9_9EURY</name>
<evidence type="ECO:0000256" key="2">
    <source>
        <dbReference type="ARBA" id="ARBA00022576"/>
    </source>
</evidence>
<dbReference type="EMBL" id="DQ118403">
    <property type="protein sequence ID" value="AAZ32478.1"/>
    <property type="molecule type" value="Genomic_DNA"/>
</dbReference>
<evidence type="ECO:0000256" key="4">
    <source>
        <dbReference type="ARBA" id="ARBA00022898"/>
    </source>
</evidence>
<dbReference type="GO" id="GO:0030170">
    <property type="term" value="F:pyridoxal phosphate binding"/>
    <property type="evidence" value="ECO:0007669"/>
    <property type="project" value="InterPro"/>
</dbReference>
<proteinExistence type="inferred from homology"/>
<dbReference type="InterPro" id="IPR015422">
    <property type="entry name" value="PyrdxlP-dep_Trfase_small"/>
</dbReference>
<comment type="similarity">
    <text evidence="5">Belongs to the class-I pyridoxal-phosphate-dependent aminotransferase family.</text>
</comment>
<dbReference type="PANTHER" id="PTHR43488:SF2">
    <property type="entry name" value="GLUTAMATE-PYRUVATE AMINOTRANSFERASE ALAA"/>
    <property type="match status" value="1"/>
</dbReference>
<dbReference type="InterPro" id="IPR051926">
    <property type="entry name" value="Ala_Aminotransferase"/>
</dbReference>
<keyword evidence="3 5" id="KW-0808">Transferase</keyword>
<dbReference type="InterPro" id="IPR004838">
    <property type="entry name" value="NHTrfase_class1_PyrdxlP-BS"/>
</dbReference>
<dbReference type="Gene3D" id="3.40.640.10">
    <property type="entry name" value="Type I PLP-dependent aspartate aminotransferase-like (Major domain)"/>
    <property type="match status" value="1"/>
</dbReference>
<dbReference type="Pfam" id="PF00155">
    <property type="entry name" value="Aminotran_1_2"/>
    <property type="match status" value="1"/>
</dbReference>
<organism evidence="7">
    <name type="scientific">uncultured euryarchaeote Alv-FOS1</name>
    <dbReference type="NCBI Taxonomy" id="337892"/>
    <lineage>
        <taxon>Archaea</taxon>
        <taxon>Methanobacteriati</taxon>
        <taxon>Methanobacteriota</taxon>
        <taxon>environmental samples</taxon>
    </lineage>
</organism>
<reference evidence="7" key="1">
    <citation type="submission" date="2005-07" db="EMBL/GenBank/DDBJ databases">
        <title>A hyperthermophilic lifestyle for uncultured Archaea of the DHVE2 lineage: evidence from environmental genomics.</title>
        <authorList>
            <person name="Moussard H."/>
            <person name="Hennecke G."/>
            <person name="Moreira D."/>
            <person name="Jouffe V."/>
            <person name="Lopez-Garcia P."/>
            <person name="Jeanthon C."/>
        </authorList>
    </citation>
    <scope>NUCLEOTIDE SEQUENCE</scope>
</reference>
<dbReference type="EC" id="2.6.1.-" evidence="5"/>
<dbReference type="InterPro" id="IPR015424">
    <property type="entry name" value="PyrdxlP-dep_Trfase"/>
</dbReference>
<evidence type="ECO:0000256" key="1">
    <source>
        <dbReference type="ARBA" id="ARBA00001933"/>
    </source>
</evidence>
<dbReference type="GO" id="GO:0008483">
    <property type="term" value="F:transaminase activity"/>
    <property type="evidence" value="ECO:0007669"/>
    <property type="project" value="UniProtKB-KW"/>
</dbReference>
<dbReference type="SUPFAM" id="SSF53383">
    <property type="entry name" value="PLP-dependent transferases"/>
    <property type="match status" value="1"/>
</dbReference>
<keyword evidence="2 5" id="KW-0032">Aminotransferase</keyword>
<comment type="cofactor">
    <cofactor evidence="1 5">
        <name>pyridoxal 5'-phosphate</name>
        <dbReference type="ChEBI" id="CHEBI:597326"/>
    </cofactor>
</comment>
<evidence type="ECO:0000259" key="6">
    <source>
        <dbReference type="Pfam" id="PF00155"/>
    </source>
</evidence>
<evidence type="ECO:0000256" key="5">
    <source>
        <dbReference type="RuleBase" id="RU000481"/>
    </source>
</evidence>
<evidence type="ECO:0000256" key="3">
    <source>
        <dbReference type="ARBA" id="ARBA00022679"/>
    </source>
</evidence>
<dbReference type="CDD" id="cd00609">
    <property type="entry name" value="AAT_like"/>
    <property type="match status" value="1"/>
</dbReference>
<sequence>MIPASIRSKRIEYAIRDVVVPARELEKKGIEVLKLNIGDPIKYDFKTPEHIRKAAAEAVMNSRSEYSPSEGLLELREAIVDKEKGYGVDITTDDIVVTTGVTEALMLIFAAALDPGQEILVPGPTYPPYITYPTFYDGHPKTYRTVEEEGWQPDPDDIRKKISHKTKAIAVINPNNPTGAYYGEKVLREIADIAAENDLFFISDEIYDKMLYDDEFVSPAKLAKDVPMIILNGISKVYLAPGWRIGYLAIRDADEKLADIRDGIMRQARARLCANTPLQLGYLAALRGPQDHIPATMNRLRRRRDYVVKRVSEIDGLSVVAPKGAFYMFIKVDGCKDDKKFVLDLLHQKHVLTVHGSGFCPIYGKGHFRIVNLPPVEYLEEAFNRIDEFMKTWKS</sequence>
<evidence type="ECO:0000313" key="7">
    <source>
        <dbReference type="EMBL" id="AAZ32478.1"/>
    </source>
</evidence>
<dbReference type="NCBIfam" id="NF006230">
    <property type="entry name" value="PRK08363.1"/>
    <property type="match status" value="1"/>
</dbReference>
<dbReference type="InterPro" id="IPR004839">
    <property type="entry name" value="Aminotransferase_I/II_large"/>
</dbReference>
<keyword evidence="4" id="KW-0663">Pyridoxal phosphate</keyword>
<dbReference type="InterPro" id="IPR015421">
    <property type="entry name" value="PyrdxlP-dep_Trfase_major"/>
</dbReference>
<protein>
    <recommendedName>
        <fullName evidence="5">Aminotransferase</fullName>
        <ecNumber evidence="5">2.6.1.-</ecNumber>
    </recommendedName>
</protein>
<dbReference type="PANTHER" id="PTHR43488">
    <property type="entry name" value="GLUTAMATE-PYRUVATE AMINOTRANSFERASE ALAA"/>
    <property type="match status" value="1"/>
</dbReference>
<feature type="domain" description="Aminotransferase class I/classII large" evidence="6">
    <location>
        <begin position="31"/>
        <end position="386"/>
    </location>
</feature>
<dbReference type="Gene3D" id="3.90.1150.10">
    <property type="entry name" value="Aspartate Aminotransferase, domain 1"/>
    <property type="match status" value="1"/>
</dbReference>
<dbReference type="AlphaFoldDB" id="Q3SAA9"/>